<evidence type="ECO:0000313" key="1">
    <source>
        <dbReference type="EMBL" id="JAV63989.1"/>
    </source>
</evidence>
<evidence type="ECO:0008006" key="2">
    <source>
        <dbReference type="Google" id="ProtNLM"/>
    </source>
</evidence>
<organism evidence="1">
    <name type="scientific">Photinus pyralis</name>
    <name type="common">Common eastern firefly</name>
    <name type="synonym">Lampyris pyralis</name>
    <dbReference type="NCBI Taxonomy" id="7054"/>
    <lineage>
        <taxon>Eukaryota</taxon>
        <taxon>Metazoa</taxon>
        <taxon>Ecdysozoa</taxon>
        <taxon>Arthropoda</taxon>
        <taxon>Hexapoda</taxon>
        <taxon>Insecta</taxon>
        <taxon>Pterygota</taxon>
        <taxon>Neoptera</taxon>
        <taxon>Endopterygota</taxon>
        <taxon>Coleoptera</taxon>
        <taxon>Polyphaga</taxon>
        <taxon>Elateriformia</taxon>
        <taxon>Elateroidea</taxon>
        <taxon>Lampyridae</taxon>
        <taxon>Lampyrinae</taxon>
        <taxon>Photinus</taxon>
    </lineage>
</organism>
<dbReference type="AlphaFoldDB" id="A0A1Y1KRE3"/>
<reference evidence="1" key="1">
    <citation type="journal article" date="2016" name="Sci. Rep.">
        <title>Molecular characterization of firefly nuptial gifts: a multi-omics approach sheds light on postcopulatory sexual selection.</title>
        <authorList>
            <person name="Al-Wathiqui N."/>
            <person name="Fallon T.R."/>
            <person name="South A."/>
            <person name="Weng J.K."/>
            <person name="Lewis S.M."/>
        </authorList>
    </citation>
    <scope>NUCLEOTIDE SEQUENCE</scope>
</reference>
<dbReference type="EMBL" id="GEZM01075741">
    <property type="protein sequence ID" value="JAV63989.1"/>
    <property type="molecule type" value="Transcribed_RNA"/>
</dbReference>
<accession>A0A1Y1KRE3</accession>
<protein>
    <recommendedName>
        <fullName evidence="2">Reverse transcriptase zinc-binding domain-containing protein</fullName>
    </recommendedName>
</protein>
<sequence length="168" mass="19870">MILTKEKRRQYRRLNTELKKKTDEAKKRWWGNQCNEIERERCLRRPTQYTRIMPLIKINPCYYNYKSNRFYQSSIVRLKTAHGRFPAHLHRINLIPSAQCTFCNYEVADLNHLVLACPQNTNYTNIMMEDLLKLGLTHPLDVPTILSTNDKGVYDILVRFVAASKLPL</sequence>
<name>A0A1Y1KRE3_PHOPY</name>
<proteinExistence type="predicted"/>